<evidence type="ECO:0000256" key="4">
    <source>
        <dbReference type="ARBA" id="ARBA00023002"/>
    </source>
</evidence>
<gene>
    <name evidence="9" type="ORF">ACH429_01170</name>
</gene>
<dbReference type="SUPFAM" id="SSF48264">
    <property type="entry name" value="Cytochrome P450"/>
    <property type="match status" value="1"/>
</dbReference>
<dbReference type="CDD" id="cd11049">
    <property type="entry name" value="CYP170A1-like"/>
    <property type="match status" value="1"/>
</dbReference>
<evidence type="ECO:0000256" key="6">
    <source>
        <dbReference type="ARBA" id="ARBA00023033"/>
    </source>
</evidence>
<keyword evidence="4 7" id="KW-0560">Oxidoreductase</keyword>
<evidence type="ECO:0000256" key="7">
    <source>
        <dbReference type="RuleBase" id="RU000461"/>
    </source>
</evidence>
<organism evidence="9 10">
    <name type="scientific">Streptomyces pathocidini</name>
    <dbReference type="NCBI Taxonomy" id="1650571"/>
    <lineage>
        <taxon>Bacteria</taxon>
        <taxon>Bacillati</taxon>
        <taxon>Actinomycetota</taxon>
        <taxon>Actinomycetes</taxon>
        <taxon>Kitasatosporales</taxon>
        <taxon>Streptomycetaceae</taxon>
        <taxon>Streptomyces</taxon>
    </lineage>
</organism>
<protein>
    <submittedName>
        <fullName evidence="9">Cytochrome P450</fullName>
    </submittedName>
</protein>
<evidence type="ECO:0000313" key="10">
    <source>
        <dbReference type="Proteomes" id="UP001611548"/>
    </source>
</evidence>
<accession>A0ABW7UJA8</accession>
<evidence type="ECO:0000256" key="3">
    <source>
        <dbReference type="ARBA" id="ARBA00022723"/>
    </source>
</evidence>
<dbReference type="PRINTS" id="PR00463">
    <property type="entry name" value="EP450I"/>
</dbReference>
<dbReference type="RefSeq" id="WP_055473815.1">
    <property type="nucleotide sequence ID" value="NZ_JBIRWE010000001.1"/>
</dbReference>
<evidence type="ECO:0000313" key="9">
    <source>
        <dbReference type="EMBL" id="MFI1962752.1"/>
    </source>
</evidence>
<dbReference type="PRINTS" id="PR00385">
    <property type="entry name" value="P450"/>
</dbReference>
<dbReference type="Gene3D" id="1.10.630.10">
    <property type="entry name" value="Cytochrome P450"/>
    <property type="match status" value="1"/>
</dbReference>
<evidence type="ECO:0000256" key="2">
    <source>
        <dbReference type="ARBA" id="ARBA00022617"/>
    </source>
</evidence>
<reference evidence="9 10" key="1">
    <citation type="submission" date="2024-10" db="EMBL/GenBank/DDBJ databases">
        <title>The Natural Products Discovery Center: Release of the First 8490 Sequenced Strains for Exploring Actinobacteria Biosynthetic Diversity.</title>
        <authorList>
            <person name="Kalkreuter E."/>
            <person name="Kautsar S.A."/>
            <person name="Yang D."/>
            <person name="Bader C.D."/>
            <person name="Teijaro C.N."/>
            <person name="Fluegel L."/>
            <person name="Davis C.M."/>
            <person name="Simpson J.R."/>
            <person name="Lauterbach L."/>
            <person name="Steele A.D."/>
            <person name="Gui C."/>
            <person name="Meng S."/>
            <person name="Li G."/>
            <person name="Viehrig K."/>
            <person name="Ye F."/>
            <person name="Su P."/>
            <person name="Kiefer A.F."/>
            <person name="Nichols A."/>
            <person name="Cepeda A.J."/>
            <person name="Yan W."/>
            <person name="Fan B."/>
            <person name="Jiang Y."/>
            <person name="Adhikari A."/>
            <person name="Zheng C.-J."/>
            <person name="Schuster L."/>
            <person name="Cowan T.M."/>
            <person name="Smanski M.J."/>
            <person name="Chevrette M.G."/>
            <person name="De Carvalho L.P.S."/>
            <person name="Shen B."/>
        </authorList>
    </citation>
    <scope>NUCLEOTIDE SEQUENCE [LARGE SCALE GENOMIC DNA]</scope>
    <source>
        <strain evidence="9 10">NPDC020327</strain>
    </source>
</reference>
<dbReference type="InterPro" id="IPR036396">
    <property type="entry name" value="Cyt_P450_sf"/>
</dbReference>
<dbReference type="InterPro" id="IPR050196">
    <property type="entry name" value="Cytochrome_P450_Monoox"/>
</dbReference>
<dbReference type="InterPro" id="IPR017972">
    <property type="entry name" value="Cyt_P450_CS"/>
</dbReference>
<dbReference type="InterPro" id="IPR001128">
    <property type="entry name" value="Cyt_P450"/>
</dbReference>
<name>A0ABW7UJA8_9ACTN</name>
<comment type="similarity">
    <text evidence="1 7">Belongs to the cytochrome P450 family.</text>
</comment>
<keyword evidence="10" id="KW-1185">Reference proteome</keyword>
<evidence type="ECO:0000256" key="5">
    <source>
        <dbReference type="ARBA" id="ARBA00023004"/>
    </source>
</evidence>
<keyword evidence="2 7" id="KW-0349">Heme</keyword>
<feature type="region of interest" description="Disordered" evidence="8">
    <location>
        <begin position="1"/>
        <end position="27"/>
    </location>
</feature>
<dbReference type="PANTHER" id="PTHR24291">
    <property type="entry name" value="CYTOCHROME P450 FAMILY 4"/>
    <property type="match status" value="1"/>
</dbReference>
<dbReference type="InterPro" id="IPR002401">
    <property type="entry name" value="Cyt_P450_E_grp-I"/>
</dbReference>
<keyword evidence="5 7" id="KW-0408">Iron</keyword>
<comment type="caution">
    <text evidence="9">The sequence shown here is derived from an EMBL/GenBank/DDBJ whole genome shotgun (WGS) entry which is preliminary data.</text>
</comment>
<sequence length="471" mass="52752">MLKEPPHTPPPRQAAEPVPGTQIPSMPGGYPFLGHALQLRTRPLEFVQELRKHGDIVAFRLGTRDAYAVNHPDLIRQMLVTDAKNFRKGRMFEKGRLVARNGLFTSEGDFHLRQRRIIQPLLRRAHIQQYTSTMHQIAHAQVDTWREGQEIRMDRELFDLALATVTRVLFSTRLGEGRSAAVCRSLPVLLEGLGRRAVAPIDLLDKLPTVMNYRFARALAQIRGVIEDIIAEHRSRPAGSEDLLAALLAARDEQSGEGMSDEQVYDEVVTMLIAGTETTAGALSWACYLLSRHPQIQRRLQAELDAQLGDRDVGFDDLGRLRFLHQVIAETLRLHPSTWMLMRSPVTDVALGERVLPAGAIVLFSIYALQRDPSLYPDPDVFDPDRWVPGRTAQLPKDAYIPFGAGIRGCAGEQFARAEMAVILSVILRRFTLQPATARPARPIVRLIPMPGAMPLTVRRRPHGHGIQAVR</sequence>
<dbReference type="PANTHER" id="PTHR24291:SF50">
    <property type="entry name" value="BIFUNCTIONAL ALBAFLAVENONE MONOOXYGENASE_TERPENE SYNTHASE"/>
    <property type="match status" value="1"/>
</dbReference>
<evidence type="ECO:0000256" key="8">
    <source>
        <dbReference type="SAM" id="MobiDB-lite"/>
    </source>
</evidence>
<dbReference type="EMBL" id="JBIRWE010000001">
    <property type="protein sequence ID" value="MFI1962752.1"/>
    <property type="molecule type" value="Genomic_DNA"/>
</dbReference>
<dbReference type="Pfam" id="PF00067">
    <property type="entry name" value="p450"/>
    <property type="match status" value="1"/>
</dbReference>
<dbReference type="PROSITE" id="PS00086">
    <property type="entry name" value="CYTOCHROME_P450"/>
    <property type="match status" value="1"/>
</dbReference>
<keyword evidence="3 7" id="KW-0479">Metal-binding</keyword>
<proteinExistence type="inferred from homology"/>
<keyword evidence="6 7" id="KW-0503">Monooxygenase</keyword>
<dbReference type="Proteomes" id="UP001611548">
    <property type="component" value="Unassembled WGS sequence"/>
</dbReference>
<evidence type="ECO:0000256" key="1">
    <source>
        <dbReference type="ARBA" id="ARBA00010617"/>
    </source>
</evidence>